<gene>
    <name evidence="6" type="ORF">BWX89_01047</name>
</gene>
<protein>
    <submittedName>
        <fullName evidence="6">Colicin V production protein</fullName>
    </submittedName>
</protein>
<comment type="caution">
    <text evidence="6">The sequence shown here is derived from an EMBL/GenBank/DDBJ whole genome shotgun (WGS) entry which is preliminary data.</text>
</comment>
<feature type="transmembrane region" description="Helical" evidence="5">
    <location>
        <begin position="32"/>
        <end position="53"/>
    </location>
</feature>
<dbReference type="EMBL" id="MWDQ01000089">
    <property type="protein sequence ID" value="OQB73249.1"/>
    <property type="molecule type" value="Genomic_DNA"/>
</dbReference>
<evidence type="ECO:0000256" key="2">
    <source>
        <dbReference type="ARBA" id="ARBA00022692"/>
    </source>
</evidence>
<evidence type="ECO:0000256" key="4">
    <source>
        <dbReference type="ARBA" id="ARBA00023136"/>
    </source>
</evidence>
<dbReference type="GO" id="GO:0009403">
    <property type="term" value="P:toxin biosynthetic process"/>
    <property type="evidence" value="ECO:0007669"/>
    <property type="project" value="InterPro"/>
</dbReference>
<feature type="transmembrane region" description="Helical" evidence="5">
    <location>
        <begin position="103"/>
        <end position="124"/>
    </location>
</feature>
<evidence type="ECO:0000256" key="3">
    <source>
        <dbReference type="ARBA" id="ARBA00022989"/>
    </source>
</evidence>
<dbReference type="Pfam" id="PF02674">
    <property type="entry name" value="Colicin_V"/>
    <property type="match status" value="1"/>
</dbReference>
<accession>A0A1V6C8M9</accession>
<dbReference type="AlphaFoldDB" id="A0A1V6C8M9"/>
<evidence type="ECO:0000256" key="5">
    <source>
        <dbReference type="SAM" id="Phobius"/>
    </source>
</evidence>
<feature type="transmembrane region" description="Helical" evidence="5">
    <location>
        <begin position="65"/>
        <end position="83"/>
    </location>
</feature>
<feature type="transmembrane region" description="Helical" evidence="5">
    <location>
        <begin position="7"/>
        <end position="26"/>
    </location>
</feature>
<keyword evidence="4 5" id="KW-0472">Membrane</keyword>
<keyword evidence="2 5" id="KW-0812">Transmembrane</keyword>
<proteinExistence type="predicted"/>
<evidence type="ECO:0000256" key="1">
    <source>
        <dbReference type="ARBA" id="ARBA00004141"/>
    </source>
</evidence>
<dbReference type="InterPro" id="IPR003825">
    <property type="entry name" value="Colicin-V_CvpA"/>
</dbReference>
<reference evidence="6" key="1">
    <citation type="submission" date="2017-02" db="EMBL/GenBank/DDBJ databases">
        <title>Delving into the versatile metabolic prowess of the omnipresent phylum Bacteroidetes.</title>
        <authorList>
            <person name="Nobu M.K."/>
            <person name="Mei R."/>
            <person name="Narihiro T."/>
            <person name="Kuroda K."/>
            <person name="Liu W.-T."/>
        </authorList>
    </citation>
    <scope>NUCLEOTIDE SEQUENCE</scope>
    <source>
        <strain evidence="6">ADurb.Bin131</strain>
    </source>
</reference>
<organism evidence="6">
    <name type="scientific">candidate division TA06 bacterium ADurb.Bin131</name>
    <dbReference type="NCBI Taxonomy" id="1852827"/>
    <lineage>
        <taxon>Bacteria</taxon>
        <taxon>Bacteria division TA06</taxon>
    </lineage>
</organism>
<keyword evidence="3 5" id="KW-1133">Transmembrane helix</keyword>
<dbReference type="GO" id="GO:0016020">
    <property type="term" value="C:membrane"/>
    <property type="evidence" value="ECO:0007669"/>
    <property type="project" value="UniProtKB-SubCell"/>
</dbReference>
<evidence type="ECO:0000313" key="6">
    <source>
        <dbReference type="EMBL" id="OQB73249.1"/>
    </source>
</evidence>
<dbReference type="Proteomes" id="UP000485562">
    <property type="component" value="Unassembled WGS sequence"/>
</dbReference>
<name>A0A1V6C8M9_UNCT6</name>
<comment type="subcellular location">
    <subcellularLocation>
        <location evidence="1">Membrane</location>
        <topology evidence="1">Multi-pass membrane protein</topology>
    </subcellularLocation>
</comment>
<sequence length="288" mass="31956">MLSGLDIIVIMFILGGILGGVGRGFLGTIIDISGIAFGLIVGSFIYTAPVFLFAKFEITGTAVDLIFYALSSIILALVVIILLETLRKKVEIKPFVDRIFGGVFGSINGFVAAASILVIMTTSIQSGQEIDQTKIASVVRNGILKFYEKIERHNITLPKMIILPVAYKDEFGRNVRAAKFIKLNFTKFEGFTCMNCEGKVRFEGYFPKYGVGIVPKFVCEKCGRTSDGCQTYEGYHKLYNACPIELARSGLKFDCGNWPNHTWITPTGPCPLDNNSLDLMLWREPIRY</sequence>